<protein>
    <submittedName>
        <fullName evidence="1">Uncharacterized protein</fullName>
    </submittedName>
</protein>
<feature type="non-terminal residue" evidence="1">
    <location>
        <position position="1"/>
    </location>
</feature>
<comment type="caution">
    <text evidence="1">The sequence shown here is derived from an EMBL/GenBank/DDBJ whole genome shotgun (WGS) entry which is preliminary data.</text>
</comment>
<gene>
    <name evidence="1" type="ORF">IWW38_006523</name>
</gene>
<evidence type="ECO:0000313" key="2">
    <source>
        <dbReference type="Proteomes" id="UP001139981"/>
    </source>
</evidence>
<sequence>SAAPQASAAVASAGDSLIANEAAAVRKDLAVSAASVFASEVDTDVVGQDNKSLAAHSDVAALTETLEHVDLAASDSQVPSPTAASVKGDAAKAASAKESTVGTKGGKSRSQSKASETSSAKPASAWGATKSASKDASELAATANATVASASTRATGSNTVVASESSLHQAASKAATATAPTPAPWSNGAAAKGKQPKKSLLQIQQEEEEALRKRQQADEQQRALTSATRGFGPSYADRLGGASLVAPRSLAAIMAEQSKESSRNSSAVSVASAQVADDSATSASGWTVARVIASQTSPAPAPPATPSSGPAWGGASPSSGSAPS</sequence>
<keyword evidence="2" id="KW-1185">Reference proteome</keyword>
<feature type="non-terminal residue" evidence="1">
    <location>
        <position position="324"/>
    </location>
</feature>
<name>A0ACC1LS27_9FUNG</name>
<evidence type="ECO:0000313" key="1">
    <source>
        <dbReference type="EMBL" id="KAJ2877659.1"/>
    </source>
</evidence>
<proteinExistence type="predicted"/>
<dbReference type="Proteomes" id="UP001139981">
    <property type="component" value="Unassembled WGS sequence"/>
</dbReference>
<reference evidence="1" key="1">
    <citation type="submission" date="2022-07" db="EMBL/GenBank/DDBJ databases">
        <title>Phylogenomic reconstructions and comparative analyses of Kickxellomycotina fungi.</title>
        <authorList>
            <person name="Reynolds N.K."/>
            <person name="Stajich J.E."/>
            <person name="Barry K."/>
            <person name="Grigoriev I.V."/>
            <person name="Crous P."/>
            <person name="Smith M.E."/>
        </authorList>
    </citation>
    <scope>NUCLEOTIDE SEQUENCE</scope>
    <source>
        <strain evidence="1">CBS 190363</strain>
    </source>
</reference>
<organism evidence="1 2">
    <name type="scientific">Coemansia aciculifera</name>
    <dbReference type="NCBI Taxonomy" id="417176"/>
    <lineage>
        <taxon>Eukaryota</taxon>
        <taxon>Fungi</taxon>
        <taxon>Fungi incertae sedis</taxon>
        <taxon>Zoopagomycota</taxon>
        <taxon>Kickxellomycotina</taxon>
        <taxon>Kickxellomycetes</taxon>
        <taxon>Kickxellales</taxon>
        <taxon>Kickxellaceae</taxon>
        <taxon>Coemansia</taxon>
    </lineage>
</organism>
<accession>A0ACC1LS27</accession>
<dbReference type="EMBL" id="JANBVB010003760">
    <property type="protein sequence ID" value="KAJ2877659.1"/>
    <property type="molecule type" value="Genomic_DNA"/>
</dbReference>